<name>A0ACB7TKW8_HYAAI</name>
<sequence>MINNPQRWSEDAERLVGRSVSVSAVLAGNASRESYVRGVEMGARALEGIVPWTGTGTGKSSGVEAVAGNHLRWATFREGGTHRPHLQCREVSRVNVTCTEESFAIRNVEHIVQRSRQRRTATTSASAMYPPMNLHLKKAAGALILSPSSELEASTERPVLLAANSQTKRIIPQVTLAGYHLRDPRGKDYGSRFHGKSIREGYMENRTTSTLEERNTKQLYDNNGALAGPSSQIHSVNELPLVISADNSRSDMYGAAHRDNSVAQHSILHTAHHWGQEFANFCPRPIESPANCWERRSMPEYFVGYPPMVPKSEVCLLTNFPRPLANVPVSWTSFTGWRSTFKRSSRARHRDCDTLPDLDSGRRLNHEPGSAVWRSLLV</sequence>
<accession>A0ACB7TKW8</accession>
<gene>
    <name evidence="1" type="ORF">HPB50_014438</name>
</gene>
<proteinExistence type="predicted"/>
<protein>
    <submittedName>
        <fullName evidence="1">Uncharacterized protein</fullName>
    </submittedName>
</protein>
<comment type="caution">
    <text evidence="1">The sequence shown here is derived from an EMBL/GenBank/DDBJ whole genome shotgun (WGS) entry which is preliminary data.</text>
</comment>
<dbReference type="EMBL" id="CM023481">
    <property type="protein sequence ID" value="KAH6946669.1"/>
    <property type="molecule type" value="Genomic_DNA"/>
</dbReference>
<reference evidence="1" key="1">
    <citation type="submission" date="2020-05" db="EMBL/GenBank/DDBJ databases">
        <title>Large-scale comparative analyses of tick genomes elucidate their genetic diversity and vector capacities.</title>
        <authorList>
            <person name="Jia N."/>
            <person name="Wang J."/>
            <person name="Shi W."/>
            <person name="Du L."/>
            <person name="Sun Y."/>
            <person name="Zhan W."/>
            <person name="Jiang J."/>
            <person name="Wang Q."/>
            <person name="Zhang B."/>
            <person name="Ji P."/>
            <person name="Sakyi L.B."/>
            <person name="Cui X."/>
            <person name="Yuan T."/>
            <person name="Jiang B."/>
            <person name="Yang W."/>
            <person name="Lam T.T.-Y."/>
            <person name="Chang Q."/>
            <person name="Ding S."/>
            <person name="Wang X."/>
            <person name="Zhu J."/>
            <person name="Ruan X."/>
            <person name="Zhao L."/>
            <person name="Wei J."/>
            <person name="Que T."/>
            <person name="Du C."/>
            <person name="Cheng J."/>
            <person name="Dai P."/>
            <person name="Han X."/>
            <person name="Huang E."/>
            <person name="Gao Y."/>
            <person name="Liu J."/>
            <person name="Shao H."/>
            <person name="Ye R."/>
            <person name="Li L."/>
            <person name="Wei W."/>
            <person name="Wang X."/>
            <person name="Wang C."/>
            <person name="Yang T."/>
            <person name="Huo Q."/>
            <person name="Li W."/>
            <person name="Guo W."/>
            <person name="Chen H."/>
            <person name="Zhou L."/>
            <person name="Ni X."/>
            <person name="Tian J."/>
            <person name="Zhou Y."/>
            <person name="Sheng Y."/>
            <person name="Liu T."/>
            <person name="Pan Y."/>
            <person name="Xia L."/>
            <person name="Li J."/>
            <person name="Zhao F."/>
            <person name="Cao W."/>
        </authorList>
    </citation>
    <scope>NUCLEOTIDE SEQUENCE</scope>
    <source>
        <strain evidence="1">Hyas-2018</strain>
    </source>
</reference>
<keyword evidence="2" id="KW-1185">Reference proteome</keyword>
<organism evidence="1 2">
    <name type="scientific">Hyalomma asiaticum</name>
    <name type="common">Tick</name>
    <dbReference type="NCBI Taxonomy" id="266040"/>
    <lineage>
        <taxon>Eukaryota</taxon>
        <taxon>Metazoa</taxon>
        <taxon>Ecdysozoa</taxon>
        <taxon>Arthropoda</taxon>
        <taxon>Chelicerata</taxon>
        <taxon>Arachnida</taxon>
        <taxon>Acari</taxon>
        <taxon>Parasitiformes</taxon>
        <taxon>Ixodida</taxon>
        <taxon>Ixodoidea</taxon>
        <taxon>Ixodidae</taxon>
        <taxon>Hyalomminae</taxon>
        <taxon>Hyalomma</taxon>
    </lineage>
</organism>
<evidence type="ECO:0000313" key="1">
    <source>
        <dbReference type="EMBL" id="KAH6946669.1"/>
    </source>
</evidence>
<evidence type="ECO:0000313" key="2">
    <source>
        <dbReference type="Proteomes" id="UP000821845"/>
    </source>
</evidence>
<dbReference type="Proteomes" id="UP000821845">
    <property type="component" value="Chromosome 1"/>
</dbReference>